<proteinExistence type="predicted"/>
<feature type="transmembrane region" description="Helical" evidence="1">
    <location>
        <begin position="149"/>
        <end position="171"/>
    </location>
</feature>
<name>A0A8S1GQ14_9PELO</name>
<gene>
    <name evidence="2" type="ORF">CAUJ_LOCUS1268</name>
</gene>
<dbReference type="Proteomes" id="UP000835052">
    <property type="component" value="Unassembled WGS sequence"/>
</dbReference>
<dbReference type="PANTHER" id="PTHR34151">
    <property type="entry name" value="PROTEIN CBG24195"/>
    <property type="match status" value="1"/>
</dbReference>
<keyword evidence="1" id="KW-0812">Transmembrane</keyword>
<comment type="caution">
    <text evidence="2">The sequence shown here is derived from an EMBL/GenBank/DDBJ whole genome shotgun (WGS) entry which is preliminary data.</text>
</comment>
<keyword evidence="3" id="KW-1185">Reference proteome</keyword>
<feature type="transmembrane region" description="Helical" evidence="1">
    <location>
        <begin position="104"/>
        <end position="129"/>
    </location>
</feature>
<protein>
    <submittedName>
        <fullName evidence="2">Uncharacterized protein</fullName>
    </submittedName>
</protein>
<evidence type="ECO:0000313" key="2">
    <source>
        <dbReference type="EMBL" id="CAD6185349.1"/>
    </source>
</evidence>
<keyword evidence="1" id="KW-0472">Membrane</keyword>
<dbReference type="AlphaFoldDB" id="A0A8S1GQ14"/>
<dbReference type="Pfam" id="PF06653">
    <property type="entry name" value="Claudin_3"/>
    <property type="match status" value="1"/>
</dbReference>
<organism evidence="2 3">
    <name type="scientific">Caenorhabditis auriculariae</name>
    <dbReference type="NCBI Taxonomy" id="2777116"/>
    <lineage>
        <taxon>Eukaryota</taxon>
        <taxon>Metazoa</taxon>
        <taxon>Ecdysozoa</taxon>
        <taxon>Nematoda</taxon>
        <taxon>Chromadorea</taxon>
        <taxon>Rhabditida</taxon>
        <taxon>Rhabditina</taxon>
        <taxon>Rhabditomorpha</taxon>
        <taxon>Rhabditoidea</taxon>
        <taxon>Rhabditidae</taxon>
        <taxon>Peloderinae</taxon>
        <taxon>Caenorhabditis</taxon>
    </lineage>
</organism>
<reference evidence="2" key="1">
    <citation type="submission" date="2020-10" db="EMBL/GenBank/DDBJ databases">
        <authorList>
            <person name="Kikuchi T."/>
        </authorList>
    </citation>
    <scope>NUCLEOTIDE SEQUENCE</scope>
    <source>
        <strain evidence="2">NKZ352</strain>
    </source>
</reference>
<dbReference type="EMBL" id="CAJGYM010000002">
    <property type="protein sequence ID" value="CAD6185349.1"/>
    <property type="molecule type" value="Genomic_DNA"/>
</dbReference>
<sequence length="177" mass="19242">MSLLHAVAIGSSVVISTIFTAIALFTDGWLFVEGVCYGDYCTGDIGLGLTPYPGGEYMETQLPDWLLATCWLMYFTFAIDFICLIVTAAYVFSVFNGSVKMEKMVLLLTSGVTAVTALLGLIAFVVFEAGYGGLDGLIKEYVKLGFSSFMQLVAFLFAIIACAISIFRVCVVEDQEY</sequence>
<evidence type="ECO:0000313" key="3">
    <source>
        <dbReference type="Proteomes" id="UP000835052"/>
    </source>
</evidence>
<feature type="transmembrane region" description="Helical" evidence="1">
    <location>
        <begin position="65"/>
        <end position="92"/>
    </location>
</feature>
<evidence type="ECO:0000256" key="1">
    <source>
        <dbReference type="SAM" id="Phobius"/>
    </source>
</evidence>
<keyword evidence="1" id="KW-1133">Transmembrane helix</keyword>
<dbReference type="InterPro" id="IPR009545">
    <property type="entry name" value="Claudin-like"/>
</dbReference>
<feature type="transmembrane region" description="Helical" evidence="1">
    <location>
        <begin position="7"/>
        <end position="25"/>
    </location>
</feature>
<accession>A0A8S1GQ14</accession>
<dbReference type="GO" id="GO:0045087">
    <property type="term" value="P:innate immune response"/>
    <property type="evidence" value="ECO:0007669"/>
    <property type="project" value="TreeGrafter"/>
</dbReference>
<dbReference type="PANTHER" id="PTHR34151:SF1">
    <property type="entry name" value="CASP-LIKE PROTEIN-RELATED"/>
    <property type="match status" value="1"/>
</dbReference>